<keyword evidence="3" id="KW-1185">Reference proteome</keyword>
<comment type="caution">
    <text evidence="2">The sequence shown here is derived from an EMBL/GenBank/DDBJ whole genome shotgun (WGS) entry which is preliminary data.</text>
</comment>
<gene>
    <name evidence="2" type="ORF">TSA1_26345</name>
</gene>
<evidence type="ECO:0000313" key="3">
    <source>
        <dbReference type="Proteomes" id="UP000228930"/>
    </source>
</evidence>
<evidence type="ECO:0000313" key="2">
    <source>
        <dbReference type="EMBL" id="PIT03900.1"/>
    </source>
</evidence>
<proteinExistence type="predicted"/>
<reference evidence="2 3" key="1">
    <citation type="submission" date="2015-06" db="EMBL/GenBank/DDBJ databases">
        <title>Comparative genome analysis of nirS-carrying Bradyrhizobium sp. strains.</title>
        <authorList>
            <person name="Ishii S."/>
            <person name="Jang J."/>
            <person name="Nishizawa T."/>
            <person name="Senoo K."/>
        </authorList>
    </citation>
    <scope>NUCLEOTIDE SEQUENCE [LARGE SCALE GENOMIC DNA]</scope>
    <source>
        <strain evidence="2 3">TSA1</strain>
    </source>
</reference>
<evidence type="ECO:0000259" key="1">
    <source>
        <dbReference type="Pfam" id="PF14455"/>
    </source>
</evidence>
<dbReference type="InterPro" id="IPR025873">
    <property type="entry name" value="Metal-bd_dom_prd"/>
</dbReference>
<dbReference type="EMBL" id="LFJC01000003">
    <property type="protein sequence ID" value="PIT03900.1"/>
    <property type="molecule type" value="Genomic_DNA"/>
</dbReference>
<accession>A0A2M6UH08</accession>
<name>A0A2M6UH08_9BRAD</name>
<organism evidence="2 3">
    <name type="scientific">Bradyrhizobium nitroreducens</name>
    <dbReference type="NCBI Taxonomy" id="709803"/>
    <lineage>
        <taxon>Bacteria</taxon>
        <taxon>Pseudomonadati</taxon>
        <taxon>Pseudomonadota</taxon>
        <taxon>Alphaproteobacteria</taxon>
        <taxon>Hyphomicrobiales</taxon>
        <taxon>Nitrobacteraceae</taxon>
        <taxon>Bradyrhizobium</taxon>
    </lineage>
</organism>
<feature type="domain" description="Metal binding" evidence="1">
    <location>
        <begin position="8"/>
        <end position="182"/>
    </location>
</feature>
<dbReference type="Pfam" id="PF14455">
    <property type="entry name" value="Metal_CEHH"/>
    <property type="match status" value="1"/>
</dbReference>
<dbReference type="AlphaFoldDB" id="A0A2M6UH08"/>
<sequence length="204" mass="22524">MTAAPQVVDPEVSRAKFDREVAAYRMLEATYRKRGWLLLGATFPEVFVAFAATKIKPAPIVAAVIVDFTDYDLQPPSVRFVDPFTRERLTASNVGFQMLRRPAMPGAPPEMIAAMIQQGAIQLSAMLQANKPDDFPFLCLPGVREYHDNPAHTGDSWLLHRGSGEGSLVFILEKIWIYGADPLAAYNIQIQIQGLAPNPMGIPE</sequence>
<protein>
    <recommendedName>
        <fullName evidence="1">Metal binding domain-containing protein</fullName>
    </recommendedName>
</protein>
<dbReference type="Proteomes" id="UP000228930">
    <property type="component" value="Unassembled WGS sequence"/>
</dbReference>